<feature type="signal peptide" evidence="10">
    <location>
        <begin position="1"/>
        <end position="20"/>
    </location>
</feature>
<dbReference type="OrthoDB" id="154460at2"/>
<dbReference type="SUPFAM" id="SSF51445">
    <property type="entry name" value="(Trans)glycosidases"/>
    <property type="match status" value="1"/>
</dbReference>
<dbReference type="GeneID" id="82203092"/>
<evidence type="ECO:0000256" key="8">
    <source>
        <dbReference type="RuleBase" id="RU361153"/>
    </source>
</evidence>
<feature type="compositionally biased region" description="Acidic residues" evidence="9">
    <location>
        <begin position="390"/>
        <end position="403"/>
    </location>
</feature>
<name>A0A1U7NF64_9FIRM</name>
<dbReference type="AlphaFoldDB" id="A0A1U7NF64"/>
<keyword evidence="7 8" id="KW-0624">Polysaccharide degradation</keyword>
<dbReference type="Gene3D" id="2.60.40.290">
    <property type="match status" value="1"/>
</dbReference>
<evidence type="ECO:0000256" key="7">
    <source>
        <dbReference type="ARBA" id="ARBA00023326"/>
    </source>
</evidence>
<evidence type="ECO:0000259" key="12">
    <source>
        <dbReference type="Pfam" id="PF00553"/>
    </source>
</evidence>
<dbReference type="RefSeq" id="WP_075819947.1">
    <property type="nucleotide sequence ID" value="NZ_CAPNHH010000062.1"/>
</dbReference>
<dbReference type="InterPro" id="IPR001547">
    <property type="entry name" value="Glyco_hydro_5"/>
</dbReference>
<keyword evidence="4 8" id="KW-0136">Cellulose degradation</keyword>
<dbReference type="PROSITE" id="PS00659">
    <property type="entry name" value="GLYCOSYL_HYDROL_F5"/>
    <property type="match status" value="1"/>
</dbReference>
<evidence type="ECO:0000256" key="6">
    <source>
        <dbReference type="ARBA" id="ARBA00023295"/>
    </source>
</evidence>
<comment type="similarity">
    <text evidence="8">Belongs to the glycosyl hydrolase 5 (cellulase A) family.</text>
</comment>
<keyword evidence="2 10" id="KW-0732">Signal</keyword>
<dbReference type="GO" id="GO:0030245">
    <property type="term" value="P:cellulose catabolic process"/>
    <property type="evidence" value="ECO:0007669"/>
    <property type="project" value="UniProtKB-KW"/>
</dbReference>
<feature type="region of interest" description="Disordered" evidence="9">
    <location>
        <begin position="371"/>
        <end position="403"/>
    </location>
</feature>
<gene>
    <name evidence="13" type="ORF">BO222_07850</name>
</gene>
<comment type="catalytic activity">
    <reaction evidence="1 8">
        <text>Endohydrolysis of (1-&gt;4)-beta-D-glucosidic linkages in cellulose, lichenin and cereal beta-D-glucans.</text>
        <dbReference type="EC" id="3.2.1.4"/>
    </reaction>
</comment>
<accession>A0A1U7NF64</accession>
<evidence type="ECO:0000256" key="5">
    <source>
        <dbReference type="ARBA" id="ARBA00023277"/>
    </source>
</evidence>
<dbReference type="PANTHER" id="PTHR34142:SF1">
    <property type="entry name" value="GLYCOSIDE HYDROLASE FAMILY 5 DOMAIN-CONTAINING PROTEIN"/>
    <property type="match status" value="1"/>
</dbReference>
<evidence type="ECO:0000256" key="10">
    <source>
        <dbReference type="SAM" id="SignalP"/>
    </source>
</evidence>
<dbReference type="InterPro" id="IPR017853">
    <property type="entry name" value="GH"/>
</dbReference>
<evidence type="ECO:0000259" key="11">
    <source>
        <dbReference type="Pfam" id="PF00150"/>
    </source>
</evidence>
<feature type="chain" id="PRO_5039332604" description="Endoglucanase" evidence="10">
    <location>
        <begin position="21"/>
        <end position="500"/>
    </location>
</feature>
<dbReference type="InterPro" id="IPR001919">
    <property type="entry name" value="CBD2"/>
</dbReference>
<evidence type="ECO:0000256" key="4">
    <source>
        <dbReference type="ARBA" id="ARBA00023001"/>
    </source>
</evidence>
<organism evidence="13 14">
    <name type="scientific">Ileibacterium valens</name>
    <dbReference type="NCBI Taxonomy" id="1862668"/>
    <lineage>
        <taxon>Bacteria</taxon>
        <taxon>Bacillati</taxon>
        <taxon>Bacillota</taxon>
        <taxon>Erysipelotrichia</taxon>
        <taxon>Erysipelotrichales</taxon>
        <taxon>Erysipelotrichaceae</taxon>
        <taxon>Ileibacterium</taxon>
    </lineage>
</organism>
<feature type="domain" description="CBM2" evidence="12">
    <location>
        <begin position="424"/>
        <end position="488"/>
    </location>
</feature>
<comment type="caution">
    <text evidence="13">The sequence shown here is derived from an EMBL/GenBank/DDBJ whole genome shotgun (WGS) entry which is preliminary data.</text>
</comment>
<feature type="region of interest" description="Disordered" evidence="9">
    <location>
        <begin position="29"/>
        <end position="57"/>
    </location>
</feature>
<dbReference type="Proteomes" id="UP000186341">
    <property type="component" value="Unassembled WGS sequence"/>
</dbReference>
<dbReference type="GO" id="GO:0030247">
    <property type="term" value="F:polysaccharide binding"/>
    <property type="evidence" value="ECO:0007669"/>
    <property type="project" value="InterPro"/>
</dbReference>
<keyword evidence="14" id="KW-1185">Reference proteome</keyword>
<dbReference type="InterPro" id="IPR008965">
    <property type="entry name" value="CBM2/CBM3_carb-bd_dom_sf"/>
</dbReference>
<evidence type="ECO:0000256" key="3">
    <source>
        <dbReference type="ARBA" id="ARBA00022801"/>
    </source>
</evidence>
<evidence type="ECO:0000256" key="1">
    <source>
        <dbReference type="ARBA" id="ARBA00000966"/>
    </source>
</evidence>
<dbReference type="InterPro" id="IPR018087">
    <property type="entry name" value="Glyco_hydro_5_CS"/>
</dbReference>
<dbReference type="Gene3D" id="3.20.20.80">
    <property type="entry name" value="Glycosidases"/>
    <property type="match status" value="1"/>
</dbReference>
<keyword evidence="5 8" id="KW-0119">Carbohydrate metabolism</keyword>
<sequence>MIKKLSLICTISLTITSFMACSNSESESLKPEQDSAAIEKNQTDNQNQDKNMKQDQKKVSKALHVKGSHLLDENNEPIVLQGSSTFGLNYMPETVNENMFEFLREEMDSEVIRLAMYTAGDNGYCTGGDQNALKSLIHKGVKLAMVTDQYAVIDWHILSDGNPLTYVEESKKFFDEMSAVYAGNPGVIYEICNEPNGNITWQDVKEYAEQVIPVIQKNDPDALILVGTPQWSQKETEAAADPLDLHGNIMITVHFYAATHGQDLLDQMNQAYELGVPVFVSEFGISEASGNGRLDSDMADQWFESMNKDKISRIAWAVSNKDESSAMFKPDTDLTDPDLEDLSEYGKWLHQTYAKDARLKEFQSSKDLKDVDHMDKKTGDDKDNGIESDVFSDEEEVTDESELEVSIHEKKSWEKDDRIYTQYELELKNPTSKTVSDWKETIRFSKSFTIDQSWNAVFTINDNELIIKPVDWNSKIEPNQKMEDIGFILASDSKLNLRLR</sequence>
<evidence type="ECO:0000313" key="13">
    <source>
        <dbReference type="EMBL" id="OLU38757.1"/>
    </source>
</evidence>
<dbReference type="SUPFAM" id="SSF49384">
    <property type="entry name" value="Carbohydrate-binding domain"/>
    <property type="match status" value="1"/>
</dbReference>
<dbReference type="PANTHER" id="PTHR34142">
    <property type="entry name" value="ENDO-BETA-1,4-GLUCANASE A"/>
    <property type="match status" value="1"/>
</dbReference>
<keyword evidence="3 8" id="KW-0378">Hydrolase</keyword>
<dbReference type="Pfam" id="PF00150">
    <property type="entry name" value="Cellulase"/>
    <property type="match status" value="1"/>
</dbReference>
<protein>
    <recommendedName>
        <fullName evidence="8">Endoglucanase</fullName>
        <ecNumber evidence="8">3.2.1.4</ecNumber>
    </recommendedName>
</protein>
<feature type="domain" description="Glycoside hydrolase family 5" evidence="11">
    <location>
        <begin position="71"/>
        <end position="321"/>
    </location>
</feature>
<dbReference type="PROSITE" id="PS51257">
    <property type="entry name" value="PROKAR_LIPOPROTEIN"/>
    <property type="match status" value="1"/>
</dbReference>
<evidence type="ECO:0000256" key="2">
    <source>
        <dbReference type="ARBA" id="ARBA00022729"/>
    </source>
</evidence>
<dbReference type="EC" id="3.2.1.4" evidence="8"/>
<proteinExistence type="inferred from homology"/>
<evidence type="ECO:0000313" key="14">
    <source>
        <dbReference type="Proteomes" id="UP000186341"/>
    </source>
</evidence>
<feature type="compositionally biased region" description="Basic and acidic residues" evidence="9">
    <location>
        <begin position="371"/>
        <end position="385"/>
    </location>
</feature>
<dbReference type="GO" id="GO:0008810">
    <property type="term" value="F:cellulase activity"/>
    <property type="evidence" value="ECO:0007669"/>
    <property type="project" value="UniProtKB-EC"/>
</dbReference>
<evidence type="ECO:0000256" key="9">
    <source>
        <dbReference type="SAM" id="MobiDB-lite"/>
    </source>
</evidence>
<keyword evidence="6 8" id="KW-0326">Glycosidase</keyword>
<dbReference type="EMBL" id="MPJW01000152">
    <property type="protein sequence ID" value="OLU38757.1"/>
    <property type="molecule type" value="Genomic_DNA"/>
</dbReference>
<reference evidence="13 14" key="1">
    <citation type="submission" date="2016-11" db="EMBL/GenBank/DDBJ databases">
        <title>Description of two novel members of the family Erysipelotrichaceae: Ileibacterium lipovorans gen. nov., sp. nov. and Dubosiella newyorkensis, gen. nov., sp. nov.</title>
        <authorList>
            <person name="Cox L.M."/>
            <person name="Sohn J."/>
            <person name="Tyrrell K.L."/>
            <person name="Citron D.M."/>
            <person name="Lawson P.A."/>
            <person name="Patel N.B."/>
            <person name="Iizumi T."/>
            <person name="Perez-Perez G.I."/>
            <person name="Goldstein E.J."/>
            <person name="Blaser M.J."/>
        </authorList>
    </citation>
    <scope>NUCLEOTIDE SEQUENCE [LARGE SCALE GENOMIC DNA]</scope>
    <source>
        <strain evidence="13 14">NYU-BL-A3</strain>
    </source>
</reference>
<dbReference type="Pfam" id="PF00553">
    <property type="entry name" value="CBM_2"/>
    <property type="match status" value="1"/>
</dbReference>
<dbReference type="InterPro" id="IPR012291">
    <property type="entry name" value="CBM2_carb-bd_dom_sf"/>
</dbReference>